<reference evidence="1 2" key="1">
    <citation type="submission" date="2016-12" db="EMBL/GenBank/DDBJ databases">
        <title>The genome of dimorphic prosthecate Glycocaulis alkaliphilus 6b-8t, isolated from crude oil dictates its adaptability in petroleum environments.</title>
        <authorList>
            <person name="Wu X.-L."/>
            <person name="Geng S."/>
        </authorList>
    </citation>
    <scope>NUCLEOTIDE SEQUENCE [LARGE SCALE GENOMIC DNA]</scope>
    <source>
        <strain evidence="1 2">6B-8</strain>
    </source>
</reference>
<evidence type="ECO:0000313" key="2">
    <source>
        <dbReference type="Proteomes" id="UP000286954"/>
    </source>
</evidence>
<dbReference type="EMBL" id="CP018911">
    <property type="protein sequence ID" value="AZU03028.1"/>
    <property type="molecule type" value="Genomic_DNA"/>
</dbReference>
<proteinExistence type="predicted"/>
<accession>A0A3T0E7A6</accession>
<dbReference type="Pfam" id="PF08173">
    <property type="entry name" value="YbgT_YccB"/>
    <property type="match status" value="1"/>
</dbReference>
<dbReference type="RefSeq" id="WP_127565455.1">
    <property type="nucleotide sequence ID" value="NZ_BMFB01000002.1"/>
</dbReference>
<dbReference type="KEGG" id="gak:X907_0480"/>
<keyword evidence="2" id="KW-1185">Reference proteome</keyword>
<sequence length="43" mass="4796">MWYFAWVLGIGLACSFAILNAMWHEMSLGDEGDSGSSEEAARW</sequence>
<organism evidence="1 2">
    <name type="scientific">Glycocaulis alkaliphilus</name>
    <dbReference type="NCBI Taxonomy" id="1434191"/>
    <lineage>
        <taxon>Bacteria</taxon>
        <taxon>Pseudomonadati</taxon>
        <taxon>Pseudomonadota</taxon>
        <taxon>Alphaproteobacteria</taxon>
        <taxon>Maricaulales</taxon>
        <taxon>Maricaulaceae</taxon>
        <taxon>Glycocaulis</taxon>
    </lineage>
</organism>
<dbReference type="NCBIfam" id="TIGR02106">
    <property type="entry name" value="cyd_oper_ybgT"/>
    <property type="match status" value="1"/>
</dbReference>
<dbReference type="Proteomes" id="UP000286954">
    <property type="component" value="Chromosome"/>
</dbReference>
<name>A0A3T0E7A6_9PROT</name>
<dbReference type="InterPro" id="IPR012994">
    <property type="entry name" value="YbgT_YccB"/>
</dbReference>
<protein>
    <submittedName>
        <fullName evidence="1">Protein YbgT</fullName>
    </submittedName>
</protein>
<dbReference type="AlphaFoldDB" id="A0A3T0E7A6"/>
<gene>
    <name evidence="1" type="ORF">X907_0480</name>
</gene>
<evidence type="ECO:0000313" key="1">
    <source>
        <dbReference type="EMBL" id="AZU03028.1"/>
    </source>
</evidence>
<dbReference type="InterPro" id="IPR011724">
    <property type="entry name" value="Cyd_oper_YbgT"/>
</dbReference>